<proteinExistence type="predicted"/>
<dbReference type="Proteomes" id="UP000266177">
    <property type="component" value="Unassembled WGS sequence"/>
</dbReference>
<dbReference type="Gene3D" id="1.10.443.10">
    <property type="entry name" value="Intergrase catalytic core"/>
    <property type="match status" value="1"/>
</dbReference>
<dbReference type="InterPro" id="IPR011010">
    <property type="entry name" value="DNA_brk_join_enz"/>
</dbReference>
<evidence type="ECO:0000313" key="4">
    <source>
        <dbReference type="EMBL" id="RJG23291.1"/>
    </source>
</evidence>
<dbReference type="Pfam" id="PF00589">
    <property type="entry name" value="Phage_integrase"/>
    <property type="match status" value="1"/>
</dbReference>
<organism evidence="5 6">
    <name type="scientific">Paenibacillus thiaminolyticus</name>
    <name type="common">Bacillus thiaminolyticus</name>
    <dbReference type="NCBI Taxonomy" id="49283"/>
    <lineage>
        <taxon>Bacteria</taxon>
        <taxon>Bacillati</taxon>
        <taxon>Bacillota</taxon>
        <taxon>Bacilli</taxon>
        <taxon>Bacillales</taxon>
        <taxon>Paenibacillaceae</taxon>
        <taxon>Paenibacillus</taxon>
    </lineage>
</organism>
<evidence type="ECO:0000259" key="3">
    <source>
        <dbReference type="PROSITE" id="PS51898"/>
    </source>
</evidence>
<protein>
    <submittedName>
        <fullName evidence="5">Site-specific integrase</fullName>
    </submittedName>
</protein>
<evidence type="ECO:0000313" key="6">
    <source>
        <dbReference type="Proteomes" id="UP000266177"/>
    </source>
</evidence>
<evidence type="ECO:0000256" key="2">
    <source>
        <dbReference type="SAM" id="MobiDB-lite"/>
    </source>
</evidence>
<reference evidence="5 6" key="1">
    <citation type="submission" date="2018-09" db="EMBL/GenBank/DDBJ databases">
        <title>Paenibacillus SK2017-BO5.</title>
        <authorList>
            <person name="Piskunova J.V."/>
            <person name="Dubiley S.A."/>
            <person name="Severinov K.V."/>
        </authorList>
    </citation>
    <scope>NUCLEOTIDE SEQUENCE [LARGE SCALE GENOMIC DNA]</scope>
    <source>
        <strain evidence="5 6">BO5</strain>
    </source>
</reference>
<dbReference type="RefSeq" id="WP_119794161.1">
    <property type="nucleotide sequence ID" value="NZ_QYZD01000011.1"/>
</dbReference>
<dbReference type="SUPFAM" id="SSF56349">
    <property type="entry name" value="DNA breaking-rejoining enzymes"/>
    <property type="match status" value="1"/>
</dbReference>
<dbReference type="InterPro" id="IPR050090">
    <property type="entry name" value="Tyrosine_recombinase_XerCD"/>
</dbReference>
<dbReference type="PANTHER" id="PTHR30349:SF82">
    <property type="entry name" value="INTEGRASE_RECOMBINASE YOEC-RELATED"/>
    <property type="match status" value="1"/>
</dbReference>
<dbReference type="InterPro" id="IPR002104">
    <property type="entry name" value="Integrase_catalytic"/>
</dbReference>
<gene>
    <name evidence="4" type="ORF">DQX05_13660</name>
    <name evidence="5" type="ORF">DQX05_13750</name>
</gene>
<evidence type="ECO:0000256" key="1">
    <source>
        <dbReference type="ARBA" id="ARBA00023172"/>
    </source>
</evidence>
<dbReference type="PROSITE" id="PS51898">
    <property type="entry name" value="TYR_RECOMBINASE"/>
    <property type="match status" value="1"/>
</dbReference>
<feature type="region of interest" description="Disordered" evidence="2">
    <location>
        <begin position="1"/>
        <end position="20"/>
    </location>
</feature>
<sequence>MYYSKKGKRPTRVRETPNGPVVGYDIQPIRDLEKLGQIQERLARNPRNEFMFLLGINSGLRISDLLWLTVRDVRRGEHMVTRELKTGKVRRFFINEHLRPVIDEYIKGMHHDDYLFASNRWPRLPITRHAAYRILREAGESVGLHHVGTHSMRKTFGYHHYRMYKDVVTLMMIFNHREQSDTLDYIGWTQELVDESLKGFFLGRKM</sequence>
<dbReference type="GO" id="GO:0003677">
    <property type="term" value="F:DNA binding"/>
    <property type="evidence" value="ECO:0007669"/>
    <property type="project" value="InterPro"/>
</dbReference>
<accession>A0A3A3GGG5</accession>
<comment type="caution">
    <text evidence="5">The sequence shown here is derived from an EMBL/GenBank/DDBJ whole genome shotgun (WGS) entry which is preliminary data.</text>
</comment>
<dbReference type="AlphaFoldDB" id="A0A3A3GGG5"/>
<feature type="domain" description="Tyr recombinase" evidence="3">
    <location>
        <begin position="22"/>
        <end position="198"/>
    </location>
</feature>
<dbReference type="EMBL" id="QYZD01000011">
    <property type="protein sequence ID" value="RJG23291.1"/>
    <property type="molecule type" value="Genomic_DNA"/>
</dbReference>
<dbReference type="GO" id="GO:0015074">
    <property type="term" value="P:DNA integration"/>
    <property type="evidence" value="ECO:0007669"/>
    <property type="project" value="InterPro"/>
</dbReference>
<dbReference type="PANTHER" id="PTHR30349">
    <property type="entry name" value="PHAGE INTEGRASE-RELATED"/>
    <property type="match status" value="1"/>
</dbReference>
<name>A0A3A3GGG5_PANTH</name>
<dbReference type="CDD" id="cd01192">
    <property type="entry name" value="INT_C_like_3"/>
    <property type="match status" value="1"/>
</dbReference>
<dbReference type="InterPro" id="IPR013762">
    <property type="entry name" value="Integrase-like_cat_sf"/>
</dbReference>
<evidence type="ECO:0000313" key="5">
    <source>
        <dbReference type="EMBL" id="RJG23308.1"/>
    </source>
</evidence>
<feature type="compositionally biased region" description="Basic residues" evidence="2">
    <location>
        <begin position="1"/>
        <end position="11"/>
    </location>
</feature>
<dbReference type="OrthoDB" id="9788852at2"/>
<dbReference type="EMBL" id="QYZD01000011">
    <property type="protein sequence ID" value="RJG23308.1"/>
    <property type="molecule type" value="Genomic_DNA"/>
</dbReference>
<dbReference type="GO" id="GO:0006310">
    <property type="term" value="P:DNA recombination"/>
    <property type="evidence" value="ECO:0007669"/>
    <property type="project" value="UniProtKB-KW"/>
</dbReference>
<keyword evidence="1" id="KW-0233">DNA recombination</keyword>